<dbReference type="InParanoid" id="A0A0F7IHA2"/>
<evidence type="ECO:0000313" key="1">
    <source>
        <dbReference type="EMBL" id="AKG91388.1"/>
    </source>
</evidence>
<protein>
    <recommendedName>
        <fullName evidence="3">DUF2589 domain-containing protein</fullName>
    </recommendedName>
</protein>
<dbReference type="AlphaFoldDB" id="A0A0F7IHA2"/>
<organism evidence="1 2">
    <name type="scientific">Geoglobus ahangari</name>
    <dbReference type="NCBI Taxonomy" id="113653"/>
    <lineage>
        <taxon>Archaea</taxon>
        <taxon>Methanobacteriati</taxon>
        <taxon>Methanobacteriota</taxon>
        <taxon>Archaeoglobi</taxon>
        <taxon>Archaeoglobales</taxon>
        <taxon>Archaeoglobaceae</taxon>
        <taxon>Geoglobus</taxon>
    </lineage>
</organism>
<keyword evidence="2" id="KW-1185">Reference proteome</keyword>
<dbReference type="Pfam" id="PF11655">
    <property type="entry name" value="DUF2589"/>
    <property type="match status" value="1"/>
</dbReference>
<proteinExistence type="predicted"/>
<dbReference type="RefSeq" id="WP_169745345.1">
    <property type="nucleotide sequence ID" value="NZ_CP011267.1"/>
</dbReference>
<evidence type="ECO:0000313" key="2">
    <source>
        <dbReference type="Proteomes" id="UP000034723"/>
    </source>
</evidence>
<name>A0A0F7IHA2_9EURY</name>
<gene>
    <name evidence="1" type="ORF">GAH_01310</name>
</gene>
<dbReference type="KEGG" id="gah:GAH_01310"/>
<accession>A0A0F7IHA2</accession>
<dbReference type="STRING" id="113653.GAH_01310"/>
<dbReference type="HOGENOM" id="CLU_1631576_0_0_2"/>
<reference evidence="1 2" key="1">
    <citation type="submission" date="2015-04" db="EMBL/GenBank/DDBJ databases">
        <title>The complete genome sequence of the hyperthermophilic, obligate iron-reducing archaeon Geoglobus ahangari strain 234T.</title>
        <authorList>
            <person name="Manzella M.P."/>
            <person name="Holmes D.E."/>
            <person name="Rocheleau J.M."/>
            <person name="Chung A."/>
            <person name="Reguera G."/>
            <person name="Kashefi K."/>
        </authorList>
    </citation>
    <scope>NUCLEOTIDE SEQUENCE [LARGE SCALE GENOMIC DNA]</scope>
    <source>
        <strain evidence="1 2">234</strain>
    </source>
</reference>
<dbReference type="EMBL" id="CP011267">
    <property type="protein sequence ID" value="AKG91388.1"/>
    <property type="molecule type" value="Genomic_DNA"/>
</dbReference>
<sequence length="162" mass="17597">MSSNLAVLLQQIISSPLRAVIDAQEESAKATLDFIASTMEKKAGKLVPKAVNVGYTQAYIDPDTGELKTEDLTLSVPLVTMVPIPYISVDEVEIEFDAKIVAVRPEKKVVQLYAIYAPRSSSRVDLSGEMHVKIRARRADVPEGVARMLTALANSLGVKGEE</sequence>
<evidence type="ECO:0008006" key="3">
    <source>
        <dbReference type="Google" id="ProtNLM"/>
    </source>
</evidence>
<dbReference type="Proteomes" id="UP000034723">
    <property type="component" value="Chromosome"/>
</dbReference>
<dbReference type="InterPro" id="IPR024510">
    <property type="entry name" value="DUF2589"/>
</dbReference>
<dbReference type="GeneID" id="24803881"/>